<dbReference type="PANTHER" id="PTHR43861">
    <property type="entry name" value="TRANS-ACONITATE 2-METHYLTRANSFERASE-RELATED"/>
    <property type="match status" value="1"/>
</dbReference>
<name>A0A6J6G2A9_9ZZZZ</name>
<dbReference type="AlphaFoldDB" id="A0A6J6G2A9"/>
<accession>A0A6J6G2A9</accession>
<dbReference type="InterPro" id="IPR029063">
    <property type="entry name" value="SAM-dependent_MTases_sf"/>
</dbReference>
<organism evidence="3">
    <name type="scientific">freshwater metagenome</name>
    <dbReference type="NCBI Taxonomy" id="449393"/>
    <lineage>
        <taxon>unclassified sequences</taxon>
        <taxon>metagenomes</taxon>
        <taxon>ecological metagenomes</taxon>
    </lineage>
</organism>
<evidence type="ECO:0000313" key="3">
    <source>
        <dbReference type="EMBL" id="CAB4595336.1"/>
    </source>
</evidence>
<evidence type="ECO:0000259" key="2">
    <source>
        <dbReference type="Pfam" id="PF13649"/>
    </source>
</evidence>
<feature type="domain" description="Methyltransferase" evidence="2">
    <location>
        <begin position="38"/>
        <end position="129"/>
    </location>
</feature>
<dbReference type="InterPro" id="IPR041698">
    <property type="entry name" value="Methyltransf_25"/>
</dbReference>
<gene>
    <name evidence="3" type="ORF">UFOPK1827_00205</name>
</gene>
<dbReference type="CDD" id="cd02440">
    <property type="entry name" value="AdoMet_MTases"/>
    <property type="match status" value="1"/>
</dbReference>
<proteinExistence type="predicted"/>
<evidence type="ECO:0000256" key="1">
    <source>
        <dbReference type="ARBA" id="ARBA00022679"/>
    </source>
</evidence>
<protein>
    <submittedName>
        <fullName evidence="3">Unannotated protein</fullName>
    </submittedName>
</protein>
<dbReference type="Gene3D" id="3.40.50.150">
    <property type="entry name" value="Vaccinia Virus protein VP39"/>
    <property type="match status" value="1"/>
</dbReference>
<sequence length="207" mass="22288">MDASDWNARYDTSELIWKGEPNQFLPPEVADLAPGTAVDLACGEGRNAVWLAKQGWDVTGVDFSDVGVGKGRKLASENGVEATWVVADVTTWDPPVDGYDLVAVFYLQLGAEERRASMKTAVRSLAVGGTLVLVGHDLLNLTEGYGGPQNPAFLLTAEDVIDDLTAAEVLLDVELVTEKSGRIERSVETDDGDRTAIDTLVRVRRVA</sequence>
<dbReference type="Pfam" id="PF13649">
    <property type="entry name" value="Methyltransf_25"/>
    <property type="match status" value="1"/>
</dbReference>
<dbReference type="PANTHER" id="PTHR43861:SF3">
    <property type="entry name" value="PUTATIVE (AFU_ORTHOLOGUE AFUA_2G14390)-RELATED"/>
    <property type="match status" value="1"/>
</dbReference>
<dbReference type="EMBL" id="CAEZUO010000005">
    <property type="protein sequence ID" value="CAB4595336.1"/>
    <property type="molecule type" value="Genomic_DNA"/>
</dbReference>
<reference evidence="3" key="1">
    <citation type="submission" date="2020-05" db="EMBL/GenBank/DDBJ databases">
        <authorList>
            <person name="Chiriac C."/>
            <person name="Salcher M."/>
            <person name="Ghai R."/>
            <person name="Kavagutti S V."/>
        </authorList>
    </citation>
    <scope>NUCLEOTIDE SEQUENCE</scope>
</reference>
<keyword evidence="1" id="KW-0808">Transferase</keyword>
<dbReference type="GO" id="GO:0016740">
    <property type="term" value="F:transferase activity"/>
    <property type="evidence" value="ECO:0007669"/>
    <property type="project" value="UniProtKB-KW"/>
</dbReference>
<dbReference type="SUPFAM" id="SSF53335">
    <property type="entry name" value="S-adenosyl-L-methionine-dependent methyltransferases"/>
    <property type="match status" value="1"/>
</dbReference>